<feature type="compositionally biased region" description="Polar residues" evidence="1">
    <location>
        <begin position="421"/>
        <end position="437"/>
    </location>
</feature>
<dbReference type="SMART" id="SM00248">
    <property type="entry name" value="ANK"/>
    <property type="match status" value="4"/>
</dbReference>
<evidence type="ECO:0000256" key="1">
    <source>
        <dbReference type="SAM" id="MobiDB-lite"/>
    </source>
</evidence>
<keyword evidence="2" id="KW-0472">Membrane</keyword>
<keyword evidence="4" id="KW-1185">Reference proteome</keyword>
<proteinExistence type="predicted"/>
<sequence>MDPGTSSNNEAATKSEQEIRLTLREFIEIDNAIRRGDFTFLQKFMKGSDKKDDDVPRVNLSKDPLLNVIISYGKKTELLALQLIKMMQPGNLMAKNEVGDTALHVAAAMDSLSVATALIDKNPILIEERNNKLETPLLKAALFGSAATFHKLKRQNRDGVHHRTLTGASVLHCAILGNNPDLALEIAQEFGFLIYTRNLKALTPLQLIVTIPQVFRSSLELGPAESFLYTFIPLDSHDESNQREKNIDDEELGKSISHHYWVESNAKSDKLFEASEAMSKRKFVKKYQLIWYFFYVAKLVGLYLDASRVRLFIIFILKKLFNSVEELEILKTNHVQTMKLIAYLARDPEYWDFINKGTFKKKQTDMKPENMIFKRKIGDDDEIDKDFDDEEDFDDFDDDDDDDDDDEEEEEEEEEQQKIDNQNTPLDGSNKRTTSSLHTHKELVSSDSLNERTTSSLPKEKDLILEHAMNLISEQKKLISEQKNLIIEQNNSIIEQNNSIKEFTKQIKSSLPEPAKRQLTRWAESPLIVGAKMGLYDFVEQILKVYPQSAQFKDLEGKNVLQVAIKHGQVKIVKIIAEMIKGPNPMLPSWLLSDVTDDEMNKDDEMNNTILHYAAVTTIKDEGFALQMQREIIWFETVKKLVPKDMVNNRNAEEKTAQELFNENHAEMMKSGRNQLMDIGKTCSGLLAAVVFATSFNIPGGKDSDSRTGPSNNNMTNSAKGNHFNDETVGFKVFSHAYVMGLSFATCSLLLFLSLLTSNYRPEAFRKALPTKYILAVVSFFFALLTLLVAFTCNIYLSIYGGGTPKAKDLLPLVLELTGFPFLCAVALFFGGF</sequence>
<reference evidence="5" key="1">
    <citation type="submission" date="2025-08" db="UniProtKB">
        <authorList>
            <consortium name="RefSeq"/>
        </authorList>
    </citation>
    <scope>IDENTIFICATION</scope>
</reference>
<dbReference type="InterPro" id="IPR026961">
    <property type="entry name" value="PGG_dom"/>
</dbReference>
<feature type="transmembrane region" description="Helical" evidence="2">
    <location>
        <begin position="733"/>
        <end position="753"/>
    </location>
</feature>
<evidence type="ECO:0000256" key="2">
    <source>
        <dbReference type="SAM" id="Phobius"/>
    </source>
</evidence>
<dbReference type="InterPro" id="IPR036770">
    <property type="entry name" value="Ankyrin_rpt-contain_sf"/>
</dbReference>
<organism evidence="4 5">
    <name type="scientific">Dioscorea cayennensis subsp. rotundata</name>
    <name type="common">White Guinea yam</name>
    <name type="synonym">Dioscorea rotundata</name>
    <dbReference type="NCBI Taxonomy" id="55577"/>
    <lineage>
        <taxon>Eukaryota</taxon>
        <taxon>Viridiplantae</taxon>
        <taxon>Streptophyta</taxon>
        <taxon>Embryophyta</taxon>
        <taxon>Tracheophyta</taxon>
        <taxon>Spermatophyta</taxon>
        <taxon>Magnoliopsida</taxon>
        <taxon>Liliopsida</taxon>
        <taxon>Dioscoreales</taxon>
        <taxon>Dioscoreaceae</taxon>
        <taxon>Dioscorea</taxon>
    </lineage>
</organism>
<dbReference type="Gene3D" id="1.25.40.20">
    <property type="entry name" value="Ankyrin repeat-containing domain"/>
    <property type="match status" value="2"/>
</dbReference>
<feature type="compositionally biased region" description="Polar residues" evidence="1">
    <location>
        <begin position="445"/>
        <end position="455"/>
    </location>
</feature>
<evidence type="ECO:0000313" key="4">
    <source>
        <dbReference type="Proteomes" id="UP001515500"/>
    </source>
</evidence>
<dbReference type="InterPro" id="IPR002110">
    <property type="entry name" value="Ankyrin_rpt"/>
</dbReference>
<dbReference type="Proteomes" id="UP001515500">
    <property type="component" value="Chromosome 4"/>
</dbReference>
<gene>
    <name evidence="5" type="primary">LOC120258170</name>
</gene>
<protein>
    <submittedName>
        <fullName evidence="5">Uncharacterized protein LOC120258170</fullName>
    </submittedName>
</protein>
<dbReference type="AlphaFoldDB" id="A0AB40B3U5"/>
<name>A0AB40B3U5_DIOCR</name>
<keyword evidence="2" id="KW-1133">Transmembrane helix</keyword>
<dbReference type="RefSeq" id="XP_039121458.1">
    <property type="nucleotide sequence ID" value="XM_039265524.1"/>
</dbReference>
<dbReference type="GeneID" id="120258170"/>
<dbReference type="GO" id="GO:0016020">
    <property type="term" value="C:membrane"/>
    <property type="evidence" value="ECO:0007669"/>
    <property type="project" value="TreeGrafter"/>
</dbReference>
<feature type="transmembrane region" description="Helical" evidence="2">
    <location>
        <begin position="810"/>
        <end position="830"/>
    </location>
</feature>
<dbReference type="PANTHER" id="PTHR24177:SF463">
    <property type="entry name" value="OS09G0331600 PROTEIN"/>
    <property type="match status" value="1"/>
</dbReference>
<evidence type="ECO:0000259" key="3">
    <source>
        <dbReference type="Pfam" id="PF13962"/>
    </source>
</evidence>
<accession>A0AB40B3U5</accession>
<dbReference type="Pfam" id="PF13962">
    <property type="entry name" value="PGG"/>
    <property type="match status" value="1"/>
</dbReference>
<evidence type="ECO:0000313" key="5">
    <source>
        <dbReference type="RefSeq" id="XP_039121458.1"/>
    </source>
</evidence>
<feature type="region of interest" description="Disordered" evidence="1">
    <location>
        <begin position="382"/>
        <end position="455"/>
    </location>
</feature>
<feature type="transmembrane region" description="Helical" evidence="2">
    <location>
        <begin position="773"/>
        <end position="798"/>
    </location>
</feature>
<feature type="compositionally biased region" description="Acidic residues" evidence="1">
    <location>
        <begin position="382"/>
        <end position="415"/>
    </location>
</feature>
<dbReference type="PANTHER" id="PTHR24177">
    <property type="entry name" value="CASKIN"/>
    <property type="match status" value="1"/>
</dbReference>
<dbReference type="SUPFAM" id="SSF48403">
    <property type="entry name" value="Ankyrin repeat"/>
    <property type="match status" value="2"/>
</dbReference>
<feature type="domain" description="PGG" evidence="3">
    <location>
        <begin position="684"/>
        <end position="797"/>
    </location>
</feature>
<keyword evidence="2" id="KW-0812">Transmembrane</keyword>